<evidence type="ECO:0000259" key="1">
    <source>
        <dbReference type="Pfam" id="PF14067"/>
    </source>
</evidence>
<keyword evidence="3" id="KW-1185">Reference proteome</keyword>
<evidence type="ECO:0000313" key="3">
    <source>
        <dbReference type="Proteomes" id="UP000054624"/>
    </source>
</evidence>
<proteinExistence type="predicted"/>
<dbReference type="Proteomes" id="UP000054624">
    <property type="component" value="Unassembled WGS sequence"/>
</dbReference>
<reference evidence="3" key="1">
    <citation type="submission" date="2016-01" db="EMBL/GenBank/DDBJ databases">
        <authorList>
            <person name="Peeters Charlotte."/>
        </authorList>
    </citation>
    <scope>NUCLEOTIDE SEQUENCE [LARGE SCALE GENOMIC DNA]</scope>
</reference>
<gene>
    <name evidence="2" type="ORF">AWB76_07362</name>
</gene>
<dbReference type="OrthoDB" id="3725455at2"/>
<dbReference type="InterPro" id="IPR025902">
    <property type="entry name" value="LssY-like-C_dom"/>
</dbReference>
<feature type="domain" description="LssY-like C-terminal" evidence="1">
    <location>
        <begin position="264"/>
        <end position="374"/>
    </location>
</feature>
<evidence type="ECO:0000313" key="2">
    <source>
        <dbReference type="EMBL" id="SAK96986.1"/>
    </source>
</evidence>
<protein>
    <recommendedName>
        <fullName evidence="1">LssY-like C-terminal domain-containing protein</fullName>
    </recommendedName>
</protein>
<accession>A0A158DS35</accession>
<dbReference type="AlphaFoldDB" id="A0A158DS35"/>
<dbReference type="STRING" id="1777137.AWB76_07362"/>
<dbReference type="EMBL" id="FCOI02000050">
    <property type="protein sequence ID" value="SAK96986.1"/>
    <property type="molecule type" value="Genomic_DNA"/>
</dbReference>
<organism evidence="2 3">
    <name type="scientific">Caballeronia temeraria</name>
    <dbReference type="NCBI Taxonomy" id="1777137"/>
    <lineage>
        <taxon>Bacteria</taxon>
        <taxon>Pseudomonadati</taxon>
        <taxon>Pseudomonadota</taxon>
        <taxon>Betaproteobacteria</taxon>
        <taxon>Burkholderiales</taxon>
        <taxon>Burkholderiaceae</taxon>
        <taxon>Caballeronia</taxon>
    </lineage>
</organism>
<sequence>MSVAPARNHALRRAGRMCCALALAGCATWHAPPDVDDEPLRQREVSATSRGVRVSATVLDSEDSKRMYGADINSTGVQPLWVEVENQTSQALWLLRTGTDPDYFSPHEVAWPMHKLFGGATNTHMDDYFNNLAFSNPIPPGEARSGILFTNPDQGIKLVNLDLFGSKVLIPFSLFVRVPGGTIDPRLAQIPFPFPEAAVTDYTDLASLRAALERLPCCATDASGAVQADPLNAVGIGQLTDIGAALVRRDYRRDARASDGAQRLFGREPDFVMRKQAQAGAPATWIRGWLAPIRFQGQLVYVGQVGRPAGGRFASGAERERVLHENVDEARNLLIQDLMYSNGLDKLGFVNGVGAASPSQARTTLDGATYYTDGLRAVVFFATRPRSLSDVEFLDWVPYLEAPDTRQPGATGDAHP</sequence>
<dbReference type="RefSeq" id="WP_061164880.1">
    <property type="nucleotide sequence ID" value="NZ_FCOI02000050.1"/>
</dbReference>
<name>A0A158DS35_9BURK</name>
<dbReference type="Pfam" id="PF14067">
    <property type="entry name" value="LssY_C"/>
    <property type="match status" value="1"/>
</dbReference>